<dbReference type="PANTHER" id="PTHR24251">
    <property type="entry name" value="OVOCHYMASE-RELATED"/>
    <property type="match status" value="1"/>
</dbReference>
<evidence type="ECO:0000256" key="1">
    <source>
        <dbReference type="ARBA" id="ARBA00022614"/>
    </source>
</evidence>
<evidence type="ECO:0000256" key="4">
    <source>
        <dbReference type="ARBA" id="ARBA00023157"/>
    </source>
</evidence>
<dbReference type="InterPro" id="IPR000859">
    <property type="entry name" value="CUB_dom"/>
</dbReference>
<keyword evidence="1" id="KW-0433">Leucine-rich repeat</keyword>
<dbReference type="CDD" id="cd00096">
    <property type="entry name" value="Ig"/>
    <property type="match status" value="1"/>
</dbReference>
<keyword evidence="9" id="KW-1185">Reference proteome</keyword>
<evidence type="ECO:0000259" key="6">
    <source>
        <dbReference type="PROSITE" id="PS01180"/>
    </source>
</evidence>
<dbReference type="CDD" id="cd00041">
    <property type="entry name" value="CUB"/>
    <property type="match status" value="2"/>
</dbReference>
<evidence type="ECO:0000313" key="8">
    <source>
        <dbReference type="EMBL" id="CAH3106170.1"/>
    </source>
</evidence>
<dbReference type="SMART" id="SM00042">
    <property type="entry name" value="CUB"/>
    <property type="match status" value="2"/>
</dbReference>
<feature type="domain" description="Ig-like" evidence="7">
    <location>
        <begin position="241"/>
        <end position="315"/>
    </location>
</feature>
<comment type="caution">
    <text evidence="8">The sequence shown here is derived from an EMBL/GenBank/DDBJ whole genome shotgun (WGS) entry which is preliminary data.</text>
</comment>
<keyword evidence="3" id="KW-0677">Repeat</keyword>
<dbReference type="SUPFAM" id="SSF49854">
    <property type="entry name" value="Spermadhesin, CUB domain"/>
    <property type="match status" value="2"/>
</dbReference>
<dbReference type="Gene3D" id="2.60.120.290">
    <property type="entry name" value="Spermadhesin, CUB domain"/>
    <property type="match status" value="2"/>
</dbReference>
<evidence type="ECO:0000259" key="7">
    <source>
        <dbReference type="PROSITE" id="PS50835"/>
    </source>
</evidence>
<dbReference type="Gene3D" id="2.60.40.10">
    <property type="entry name" value="Immunoglobulins"/>
    <property type="match status" value="1"/>
</dbReference>
<organism evidence="8 9">
    <name type="scientific">Porites lobata</name>
    <dbReference type="NCBI Taxonomy" id="104759"/>
    <lineage>
        <taxon>Eukaryota</taxon>
        <taxon>Metazoa</taxon>
        <taxon>Cnidaria</taxon>
        <taxon>Anthozoa</taxon>
        <taxon>Hexacorallia</taxon>
        <taxon>Scleractinia</taxon>
        <taxon>Fungiina</taxon>
        <taxon>Poritidae</taxon>
        <taxon>Porites</taxon>
    </lineage>
</organism>
<dbReference type="PROSITE" id="PS01180">
    <property type="entry name" value="CUB"/>
    <property type="match status" value="2"/>
</dbReference>
<feature type="domain" description="CUB" evidence="6">
    <location>
        <begin position="126"/>
        <end position="236"/>
    </location>
</feature>
<dbReference type="InterPro" id="IPR003591">
    <property type="entry name" value="Leu-rich_rpt_typical-subtyp"/>
</dbReference>
<dbReference type="EMBL" id="CALNXK010000018">
    <property type="protein sequence ID" value="CAH3106170.1"/>
    <property type="molecule type" value="Genomic_DNA"/>
</dbReference>
<proteinExistence type="predicted"/>
<accession>A0ABN8NIJ5</accession>
<dbReference type="Proteomes" id="UP001159405">
    <property type="component" value="Unassembled WGS sequence"/>
</dbReference>
<feature type="non-terminal residue" evidence="8">
    <location>
        <position position="1"/>
    </location>
</feature>
<feature type="domain" description="CUB" evidence="6">
    <location>
        <begin position="1"/>
        <end position="114"/>
    </location>
</feature>
<dbReference type="InterPro" id="IPR001611">
    <property type="entry name" value="Leu-rich_rpt"/>
</dbReference>
<dbReference type="SUPFAM" id="SSF52058">
    <property type="entry name" value="L domain-like"/>
    <property type="match status" value="1"/>
</dbReference>
<dbReference type="Pfam" id="PF13895">
    <property type="entry name" value="Ig_2"/>
    <property type="match status" value="1"/>
</dbReference>
<protein>
    <submittedName>
        <fullName evidence="8">Uncharacterized protein</fullName>
    </submittedName>
</protein>
<gene>
    <name evidence="8" type="ORF">PLOB_00013675</name>
</gene>
<dbReference type="PROSITE" id="PS50835">
    <property type="entry name" value="IG_LIKE"/>
    <property type="match status" value="1"/>
</dbReference>
<keyword evidence="4" id="KW-1015">Disulfide bond</keyword>
<dbReference type="InterPro" id="IPR035914">
    <property type="entry name" value="Sperma_CUB_dom_sf"/>
</dbReference>
<reference evidence="8 9" key="1">
    <citation type="submission" date="2022-05" db="EMBL/GenBank/DDBJ databases">
        <authorList>
            <consortium name="Genoscope - CEA"/>
            <person name="William W."/>
        </authorList>
    </citation>
    <scope>NUCLEOTIDE SEQUENCE [LARGE SCALE GENOMIC DNA]</scope>
</reference>
<evidence type="ECO:0000313" key="9">
    <source>
        <dbReference type="Proteomes" id="UP001159405"/>
    </source>
</evidence>
<dbReference type="SUPFAM" id="SSF48726">
    <property type="entry name" value="Immunoglobulin"/>
    <property type="match status" value="1"/>
</dbReference>
<dbReference type="Pfam" id="PF00431">
    <property type="entry name" value="CUB"/>
    <property type="match status" value="2"/>
</dbReference>
<dbReference type="InterPro" id="IPR007110">
    <property type="entry name" value="Ig-like_dom"/>
</dbReference>
<sequence length="526" mass="58391">FSLFLGCGAVVNNTLKSPGYPHTVYPNNMNCLYLVAIPHGMAMRVSFEDFYVEYESTCDFDSLEIINNKNQKYGIYCGLEIGRKVTVTGEYVLLIFRSDSIDSKRGFWLFFHAVPVDNSTTSEPPSNGCGAVVNNSLKSPGFPNKYPSRMDCIYLVPIPKDMTMKVIFEKFSMEYTDKDCSFDFLKITNENNEVPGLHCGQKNGHVVLVTGEVVLMTFHSDAHYEREGFLLQFTPVPHVPPKVVLPAPVVTALPGFKLRCKATGSPLISIALLRNNTVLVNTTNSEAIITLDRQGNYSCVASSKYGFDKKEFPVIFTDCNPSSCSHQYHVLLGNSFNCLNAMFPMDTIRCAPTVVEKIGLHGSDVPQPSAEIFSNFPNLQFLILSSNAISYLPEGIFAPLTNVYRLEMSSNAIKVLPQGIFASLSGLSQLNLTSNNIKNLTAETFSTLINLQNLYVGSNRIQSITTNVISHLTLLSSLWLSSNNIQRLPSKLFASNRNLVRLDISYNNISRLPKDVFCCLGSLKYL</sequence>
<dbReference type="Pfam" id="PF13855">
    <property type="entry name" value="LRR_8"/>
    <property type="match status" value="2"/>
</dbReference>
<evidence type="ECO:0000256" key="5">
    <source>
        <dbReference type="PROSITE-ProRule" id="PRU00059"/>
    </source>
</evidence>
<dbReference type="PROSITE" id="PS51450">
    <property type="entry name" value="LRR"/>
    <property type="match status" value="4"/>
</dbReference>
<dbReference type="InterPro" id="IPR013783">
    <property type="entry name" value="Ig-like_fold"/>
</dbReference>
<evidence type="ECO:0000256" key="2">
    <source>
        <dbReference type="ARBA" id="ARBA00022729"/>
    </source>
</evidence>
<keyword evidence="2" id="KW-0732">Signal</keyword>
<dbReference type="InterPro" id="IPR036179">
    <property type="entry name" value="Ig-like_dom_sf"/>
</dbReference>
<name>A0ABN8NIJ5_9CNID</name>
<dbReference type="SMART" id="SM00369">
    <property type="entry name" value="LRR_TYP"/>
    <property type="match status" value="6"/>
</dbReference>
<comment type="caution">
    <text evidence="5">Lacks conserved residue(s) required for the propagation of feature annotation.</text>
</comment>
<dbReference type="InterPro" id="IPR032675">
    <property type="entry name" value="LRR_dom_sf"/>
</dbReference>
<evidence type="ECO:0000256" key="3">
    <source>
        <dbReference type="ARBA" id="ARBA00022737"/>
    </source>
</evidence>
<dbReference type="Gene3D" id="3.80.10.10">
    <property type="entry name" value="Ribonuclease Inhibitor"/>
    <property type="match status" value="2"/>
</dbReference>